<reference evidence="1 2" key="1">
    <citation type="submission" date="2024-05" db="EMBL/GenBank/DDBJ databases">
        <title>The nuclear and mitochondrial genome assemblies of Tetragonisca angustula (Apidae: Meliponini), a tiny yet remarkable pollinator in the Neotropics.</title>
        <authorList>
            <person name="Ferrari R."/>
            <person name="Ricardo P.C."/>
            <person name="Dias F.C."/>
            <person name="Araujo N.S."/>
            <person name="Soares D.O."/>
            <person name="Zhou Q.-S."/>
            <person name="Zhu C.-D."/>
            <person name="Coutinho L."/>
            <person name="Airas M.C."/>
            <person name="Batista T.M."/>
        </authorList>
    </citation>
    <scope>NUCLEOTIDE SEQUENCE [LARGE SCALE GENOMIC DNA]</scope>
    <source>
        <strain evidence="1">ASF017062</strain>
        <tissue evidence="1">Abdomen</tissue>
    </source>
</reference>
<comment type="caution">
    <text evidence="1">The sequence shown here is derived from an EMBL/GenBank/DDBJ whole genome shotgun (WGS) entry which is preliminary data.</text>
</comment>
<gene>
    <name evidence="1" type="ORF">QLX08_001614</name>
</gene>
<dbReference type="Proteomes" id="UP001432146">
    <property type="component" value="Unassembled WGS sequence"/>
</dbReference>
<name>A0AAW1AED2_9HYME</name>
<evidence type="ECO:0000313" key="1">
    <source>
        <dbReference type="EMBL" id="KAK9308454.1"/>
    </source>
</evidence>
<accession>A0AAW1AED2</accession>
<proteinExistence type="predicted"/>
<evidence type="ECO:0000313" key="2">
    <source>
        <dbReference type="Proteomes" id="UP001432146"/>
    </source>
</evidence>
<keyword evidence="2" id="KW-1185">Reference proteome</keyword>
<dbReference type="EMBL" id="JAWNGG020000021">
    <property type="protein sequence ID" value="KAK9308454.1"/>
    <property type="molecule type" value="Genomic_DNA"/>
</dbReference>
<protein>
    <submittedName>
        <fullName evidence="1">Uncharacterized protein</fullName>
    </submittedName>
</protein>
<organism evidence="1 2">
    <name type="scientific">Tetragonisca angustula</name>
    <dbReference type="NCBI Taxonomy" id="166442"/>
    <lineage>
        <taxon>Eukaryota</taxon>
        <taxon>Metazoa</taxon>
        <taxon>Ecdysozoa</taxon>
        <taxon>Arthropoda</taxon>
        <taxon>Hexapoda</taxon>
        <taxon>Insecta</taxon>
        <taxon>Pterygota</taxon>
        <taxon>Neoptera</taxon>
        <taxon>Endopterygota</taxon>
        <taxon>Hymenoptera</taxon>
        <taxon>Apocrita</taxon>
        <taxon>Aculeata</taxon>
        <taxon>Apoidea</taxon>
        <taxon>Anthophila</taxon>
        <taxon>Apidae</taxon>
        <taxon>Tetragonisca</taxon>
    </lineage>
</organism>
<dbReference type="AlphaFoldDB" id="A0AAW1AED2"/>
<sequence>MPSRMPDPRWKLQCAINHRRVFTVGAPAEAARPGCCGGVSLKSWYNRPEGDSTCNNKVNLEVNLEARPERSNNSNVSYPSYFTYDIITP</sequence>